<accession>A0A2D2DES1</accession>
<dbReference type="InterPro" id="IPR002636">
    <property type="entry name" value="DUF29"/>
</dbReference>
<organism evidence="1 2">
    <name type="scientific">Massilia violaceinigra</name>
    <dbReference type="NCBI Taxonomy" id="2045208"/>
    <lineage>
        <taxon>Bacteria</taxon>
        <taxon>Pseudomonadati</taxon>
        <taxon>Pseudomonadota</taxon>
        <taxon>Betaproteobacteria</taxon>
        <taxon>Burkholderiales</taxon>
        <taxon>Oxalobacteraceae</taxon>
        <taxon>Telluria group</taxon>
        <taxon>Massilia</taxon>
    </lineage>
</organism>
<sequence length="143" mass="16271">MADLYDTDVVAWAYQQAALLRARQWSALDFDNIAEEIEGVAKAEKRELGRRMSALFAQLLEWKLHPERRDSGLLRSIGDQRVSIGRVLRKMPSLQSALIDIEWLDDAWKDALGIAGGNMELDGLPRRCPWTLVQVLAEHFLPD</sequence>
<dbReference type="RefSeq" id="WP_099873419.1">
    <property type="nucleotide sequence ID" value="NZ_CP024608.1"/>
</dbReference>
<dbReference type="PANTHER" id="PTHR34235:SF4">
    <property type="entry name" value="SLR0291 PROTEIN"/>
    <property type="match status" value="1"/>
</dbReference>
<gene>
    <name evidence="1" type="ORF">CR152_02250</name>
</gene>
<name>A0A2D2DES1_9BURK</name>
<evidence type="ECO:0000313" key="1">
    <source>
        <dbReference type="EMBL" id="ATQ73464.1"/>
    </source>
</evidence>
<proteinExistence type="predicted"/>
<dbReference type="Pfam" id="PF01724">
    <property type="entry name" value="DUF29"/>
    <property type="match status" value="1"/>
</dbReference>
<reference evidence="1" key="1">
    <citation type="submission" date="2017-10" db="EMBL/GenBank/DDBJ databases">
        <title>Massilia psychrophilum sp. nov., a novel purple-pigmented bacterium isolated from Tianshan glacier, Xinjiang Municipality, China.</title>
        <authorList>
            <person name="Wang H."/>
        </authorList>
    </citation>
    <scope>NUCLEOTIDE SEQUENCE [LARGE SCALE GENOMIC DNA]</scope>
    <source>
        <strain evidence="1">B2</strain>
    </source>
</reference>
<keyword evidence="2" id="KW-1185">Reference proteome</keyword>
<dbReference type="KEGG" id="mass:CR152_02250"/>
<dbReference type="PANTHER" id="PTHR34235">
    <property type="entry name" value="SLR1203 PROTEIN-RELATED"/>
    <property type="match status" value="1"/>
</dbReference>
<dbReference type="Proteomes" id="UP000229897">
    <property type="component" value="Chromosome"/>
</dbReference>
<dbReference type="EMBL" id="CP024608">
    <property type="protein sequence ID" value="ATQ73464.1"/>
    <property type="molecule type" value="Genomic_DNA"/>
</dbReference>
<evidence type="ECO:0008006" key="3">
    <source>
        <dbReference type="Google" id="ProtNLM"/>
    </source>
</evidence>
<dbReference type="OrthoDB" id="425753at2"/>
<dbReference type="Gene3D" id="1.20.1220.20">
    <property type="entry name" value="Uncharcterised protein PF01724"/>
    <property type="match status" value="1"/>
</dbReference>
<protein>
    <recommendedName>
        <fullName evidence="3">DUF29 domain-containing protein</fullName>
    </recommendedName>
</protein>
<dbReference type="AlphaFoldDB" id="A0A2D2DES1"/>
<evidence type="ECO:0000313" key="2">
    <source>
        <dbReference type="Proteomes" id="UP000229897"/>
    </source>
</evidence>